<evidence type="ECO:0000256" key="2">
    <source>
        <dbReference type="SAM" id="MobiDB-lite"/>
    </source>
</evidence>
<reference evidence="3 4" key="1">
    <citation type="submission" date="2020-03" db="EMBL/GenBank/DDBJ databases">
        <title>Whole genome shotgun sequence of Phytohabitans rumicis NBRC 108638.</title>
        <authorList>
            <person name="Komaki H."/>
            <person name="Tamura T."/>
        </authorList>
    </citation>
    <scope>NUCLEOTIDE SEQUENCE [LARGE SCALE GENOMIC DNA]</scope>
    <source>
        <strain evidence="3 4">NBRC 108638</strain>
    </source>
</reference>
<dbReference type="Proteomes" id="UP000482960">
    <property type="component" value="Unassembled WGS sequence"/>
</dbReference>
<name>A0A6V8L0E0_9ACTN</name>
<evidence type="ECO:0000313" key="4">
    <source>
        <dbReference type="Proteomes" id="UP000482960"/>
    </source>
</evidence>
<feature type="compositionally biased region" description="Pro residues" evidence="2">
    <location>
        <begin position="141"/>
        <end position="180"/>
    </location>
</feature>
<dbReference type="EMBL" id="BLPG01000001">
    <property type="protein sequence ID" value="GFJ88059.1"/>
    <property type="molecule type" value="Genomic_DNA"/>
</dbReference>
<evidence type="ECO:0008006" key="5">
    <source>
        <dbReference type="Google" id="ProtNLM"/>
    </source>
</evidence>
<feature type="region of interest" description="Disordered" evidence="2">
    <location>
        <begin position="128"/>
        <end position="191"/>
    </location>
</feature>
<keyword evidence="1" id="KW-0143">Chaperone</keyword>
<protein>
    <recommendedName>
        <fullName evidence="5">Urease accessory protein UreD</fullName>
    </recommendedName>
</protein>
<feature type="region of interest" description="Disordered" evidence="2">
    <location>
        <begin position="1"/>
        <end position="30"/>
    </location>
</feature>
<organism evidence="3 4">
    <name type="scientific">Phytohabitans rumicis</name>
    <dbReference type="NCBI Taxonomy" id="1076125"/>
    <lineage>
        <taxon>Bacteria</taxon>
        <taxon>Bacillati</taxon>
        <taxon>Actinomycetota</taxon>
        <taxon>Actinomycetes</taxon>
        <taxon>Micromonosporales</taxon>
        <taxon>Micromonosporaceae</taxon>
    </lineage>
</organism>
<reference evidence="3 4" key="2">
    <citation type="submission" date="2020-03" db="EMBL/GenBank/DDBJ databases">
        <authorList>
            <person name="Ichikawa N."/>
            <person name="Kimura A."/>
            <person name="Kitahashi Y."/>
            <person name="Uohara A."/>
        </authorList>
    </citation>
    <scope>NUCLEOTIDE SEQUENCE [LARGE SCALE GENOMIC DNA]</scope>
    <source>
        <strain evidence="3 4">NBRC 108638</strain>
    </source>
</reference>
<sequence>MRPHGGRFPGAARRRRRAVPAGGARHRGRRGTLRWLPEPLIAARGCDHVSRSTVELEEGARLEWREELVCGRHGEEPGDARLDSTVRHGGRTLLRQELAVGPRAPAWDGPAVLAGARATGSLLLVDPLWTGNPHRPRSSAPRPPKCPSPAQPSSSSPPAPPNRPHPPHPLPLPAALPAPAFPVDQGQTAAV</sequence>
<dbReference type="AlphaFoldDB" id="A0A6V8L0E0"/>
<feature type="compositionally biased region" description="Basic residues" evidence="2">
    <location>
        <begin position="12"/>
        <end position="30"/>
    </location>
</feature>
<dbReference type="GO" id="GO:0016151">
    <property type="term" value="F:nickel cation binding"/>
    <property type="evidence" value="ECO:0007669"/>
    <property type="project" value="InterPro"/>
</dbReference>
<proteinExistence type="predicted"/>
<accession>A0A6V8L0E0</accession>
<evidence type="ECO:0000256" key="1">
    <source>
        <dbReference type="ARBA" id="ARBA00023186"/>
    </source>
</evidence>
<comment type="caution">
    <text evidence="3">The sequence shown here is derived from an EMBL/GenBank/DDBJ whole genome shotgun (WGS) entry which is preliminary data.</text>
</comment>
<gene>
    <name evidence="3" type="ORF">Prum_017010</name>
</gene>
<keyword evidence="4" id="KW-1185">Reference proteome</keyword>
<evidence type="ECO:0000313" key="3">
    <source>
        <dbReference type="EMBL" id="GFJ88059.1"/>
    </source>
</evidence>
<dbReference type="InterPro" id="IPR002669">
    <property type="entry name" value="UreD"/>
</dbReference>
<dbReference type="Pfam" id="PF01774">
    <property type="entry name" value="UreD"/>
    <property type="match status" value="1"/>
</dbReference>